<gene>
    <name evidence="2" type="ORF">O181_027120</name>
</gene>
<proteinExistence type="predicted"/>
<name>A0A9Q3H2V9_9BASI</name>
<comment type="caution">
    <text evidence="2">The sequence shown here is derived from an EMBL/GenBank/DDBJ whole genome shotgun (WGS) entry which is preliminary data.</text>
</comment>
<accession>A0A9Q3H2V9</accession>
<sequence length="155" mass="16747">MLVILANKNTRSACSWSDPSNHTYRGVPNQDALVGTPLWLAMMKAFPSGNGHQDPKQTDGNDSGQLAQSPQDGEPIVIIFYHPWDSNAKNPPGPSPSSKPHEDVMTSCPTPPHSVIIIDNRPIGSPSLPVPPRIPPPPLIPTMRHATNLPAYDEP</sequence>
<feature type="compositionally biased region" description="Polar residues" evidence="1">
    <location>
        <begin position="60"/>
        <end position="71"/>
    </location>
</feature>
<feature type="compositionally biased region" description="Pro residues" evidence="1">
    <location>
        <begin position="128"/>
        <end position="140"/>
    </location>
</feature>
<feature type="region of interest" description="Disordered" evidence="1">
    <location>
        <begin position="45"/>
        <end position="155"/>
    </location>
</feature>
<reference evidence="2" key="1">
    <citation type="submission" date="2021-03" db="EMBL/GenBank/DDBJ databases">
        <title>Draft genome sequence of rust myrtle Austropuccinia psidii MF-1, a brazilian biotype.</title>
        <authorList>
            <person name="Quecine M.C."/>
            <person name="Pachon D.M.R."/>
            <person name="Bonatelli M.L."/>
            <person name="Correr F.H."/>
            <person name="Franceschini L.M."/>
            <person name="Leite T.F."/>
            <person name="Margarido G.R.A."/>
            <person name="Almeida C.A."/>
            <person name="Ferrarezi J.A."/>
            <person name="Labate C.A."/>
        </authorList>
    </citation>
    <scope>NUCLEOTIDE SEQUENCE</scope>
    <source>
        <strain evidence="2">MF-1</strain>
    </source>
</reference>
<dbReference type="EMBL" id="AVOT02009122">
    <property type="protein sequence ID" value="MBW0487405.1"/>
    <property type="molecule type" value="Genomic_DNA"/>
</dbReference>
<evidence type="ECO:0000313" key="2">
    <source>
        <dbReference type="EMBL" id="MBW0487405.1"/>
    </source>
</evidence>
<dbReference type="AlphaFoldDB" id="A0A9Q3H2V9"/>
<evidence type="ECO:0000313" key="3">
    <source>
        <dbReference type="Proteomes" id="UP000765509"/>
    </source>
</evidence>
<evidence type="ECO:0000256" key="1">
    <source>
        <dbReference type="SAM" id="MobiDB-lite"/>
    </source>
</evidence>
<dbReference type="Proteomes" id="UP000765509">
    <property type="component" value="Unassembled WGS sequence"/>
</dbReference>
<keyword evidence="3" id="KW-1185">Reference proteome</keyword>
<protein>
    <submittedName>
        <fullName evidence="2">Uncharacterized protein</fullName>
    </submittedName>
</protein>
<organism evidence="2 3">
    <name type="scientific">Austropuccinia psidii MF-1</name>
    <dbReference type="NCBI Taxonomy" id="1389203"/>
    <lineage>
        <taxon>Eukaryota</taxon>
        <taxon>Fungi</taxon>
        <taxon>Dikarya</taxon>
        <taxon>Basidiomycota</taxon>
        <taxon>Pucciniomycotina</taxon>
        <taxon>Pucciniomycetes</taxon>
        <taxon>Pucciniales</taxon>
        <taxon>Sphaerophragmiaceae</taxon>
        <taxon>Austropuccinia</taxon>
    </lineage>
</organism>